<evidence type="ECO:0000313" key="1">
    <source>
        <dbReference type="EMBL" id="EHR38217.1"/>
    </source>
</evidence>
<evidence type="ECO:0000313" key="2">
    <source>
        <dbReference type="Proteomes" id="UP000006190"/>
    </source>
</evidence>
<dbReference type="STRING" id="883113.HMPREF9708_00301"/>
<keyword evidence="2" id="KW-1185">Reference proteome</keyword>
<reference evidence="1 2" key="1">
    <citation type="submission" date="2012-01" db="EMBL/GenBank/DDBJ databases">
        <title>The Genome Sequence of Facklamia languida CCUG 37842.</title>
        <authorList>
            <consortium name="The Broad Institute Genome Sequencing Platform"/>
            <person name="Earl A."/>
            <person name="Ward D."/>
            <person name="Feldgarden M."/>
            <person name="Gevers D."/>
            <person name="Huys G."/>
            <person name="Young S.K."/>
            <person name="Zeng Q."/>
            <person name="Gargeya S."/>
            <person name="Fitzgerald M."/>
            <person name="Haas B."/>
            <person name="Abouelleil A."/>
            <person name="Alvarado L."/>
            <person name="Arachchi H.M."/>
            <person name="Berlin A."/>
            <person name="Chapman S.B."/>
            <person name="Gearin G."/>
            <person name="Goldberg J."/>
            <person name="Griggs A."/>
            <person name="Gujja S."/>
            <person name="Hansen M."/>
            <person name="Heiman D."/>
            <person name="Howarth C."/>
            <person name="Larimer J."/>
            <person name="Lui A."/>
            <person name="MacDonald P.J.P."/>
            <person name="McCowen C."/>
            <person name="Montmayeur A."/>
            <person name="Murphy C."/>
            <person name="Neiman D."/>
            <person name="Pearson M."/>
            <person name="Priest M."/>
            <person name="Roberts A."/>
            <person name="Saif S."/>
            <person name="Shea T."/>
            <person name="Sisk P."/>
            <person name="Stolte C."/>
            <person name="Sykes S."/>
            <person name="Wortman J."/>
            <person name="Nusbaum C."/>
            <person name="Birren B."/>
        </authorList>
    </citation>
    <scope>NUCLEOTIDE SEQUENCE [LARGE SCALE GENOMIC DNA]</scope>
    <source>
        <strain evidence="1 2">CCUG 37842</strain>
    </source>
</reference>
<protein>
    <submittedName>
        <fullName evidence="1">Uncharacterized protein</fullName>
    </submittedName>
</protein>
<comment type="caution">
    <text evidence="1">The sequence shown here is derived from an EMBL/GenBank/DDBJ whole genome shotgun (WGS) entry which is preliminary data.</text>
</comment>
<dbReference type="AlphaFoldDB" id="H3NHG2"/>
<organism evidence="1 2">
    <name type="scientific">Facklamia languida CCUG 37842</name>
    <dbReference type="NCBI Taxonomy" id="883113"/>
    <lineage>
        <taxon>Bacteria</taxon>
        <taxon>Bacillati</taxon>
        <taxon>Bacillota</taxon>
        <taxon>Bacilli</taxon>
        <taxon>Lactobacillales</taxon>
        <taxon>Aerococcaceae</taxon>
        <taxon>Facklamia</taxon>
    </lineage>
</organism>
<dbReference type="PATRIC" id="fig|883113.3.peg.305"/>
<name>H3NHG2_9LACT</name>
<dbReference type="EMBL" id="AGEG01000002">
    <property type="protein sequence ID" value="EHR38217.1"/>
    <property type="molecule type" value="Genomic_DNA"/>
</dbReference>
<dbReference type="OrthoDB" id="2165349at2"/>
<dbReference type="RefSeq" id="WP_006308219.1">
    <property type="nucleotide sequence ID" value="NZ_JH601133.1"/>
</dbReference>
<dbReference type="Proteomes" id="UP000006190">
    <property type="component" value="Unassembled WGS sequence"/>
</dbReference>
<sequence>MTQPQRLALTPQSDGKMWVAELIGPDPTYRFQRMFLPEIEEGVFLIYDGIYQIYGCHPQVSPFNKEYCRVVNGHMERRLDLRRLQALLPEMVAREDQRRDRIKQMIRGKLEEVKTAVPHEQVNEAIDHQIDYLNEVEGSAALMQAYHQVNRQLPMMIADYQRQIQMMRGENEWL</sequence>
<proteinExistence type="predicted"/>
<accession>H3NHG2</accession>
<gene>
    <name evidence="1" type="ORF">HMPREF9708_00301</name>
</gene>
<dbReference type="HOGENOM" id="CLU_1537793_0_0_9"/>
<dbReference type="eggNOG" id="ENOG5033YHY">
    <property type="taxonomic scope" value="Bacteria"/>
</dbReference>